<dbReference type="Proteomes" id="UP001596977">
    <property type="component" value="Unassembled WGS sequence"/>
</dbReference>
<protein>
    <submittedName>
        <fullName evidence="1">DUF6445 family protein</fullName>
    </submittedName>
</protein>
<dbReference type="Pfam" id="PF20043">
    <property type="entry name" value="DUF6445"/>
    <property type="match status" value="1"/>
</dbReference>
<proteinExistence type="predicted"/>
<dbReference type="InterPro" id="IPR045617">
    <property type="entry name" value="DUF6445"/>
</dbReference>
<dbReference type="EMBL" id="JBHTJG010000002">
    <property type="protein sequence ID" value="MFD0945833.1"/>
    <property type="molecule type" value="Genomic_DNA"/>
</dbReference>
<keyword evidence="2" id="KW-1185">Reference proteome</keyword>
<organism evidence="1 2">
    <name type="scientific">Sphingomonas canadensis</name>
    <dbReference type="NCBI Taxonomy" id="1219257"/>
    <lineage>
        <taxon>Bacteria</taxon>
        <taxon>Pseudomonadati</taxon>
        <taxon>Pseudomonadota</taxon>
        <taxon>Alphaproteobacteria</taxon>
        <taxon>Sphingomonadales</taxon>
        <taxon>Sphingomonadaceae</taxon>
        <taxon>Sphingomonas</taxon>
    </lineage>
</organism>
<gene>
    <name evidence="1" type="ORF">ACFQ1E_05735</name>
</gene>
<dbReference type="RefSeq" id="WP_264943365.1">
    <property type="nucleotide sequence ID" value="NZ_JAPDRA010000002.1"/>
</dbReference>
<comment type="caution">
    <text evidence="1">The sequence shown here is derived from an EMBL/GenBank/DDBJ whole genome shotgun (WGS) entry which is preliminary data.</text>
</comment>
<accession>A0ABW3H371</accession>
<evidence type="ECO:0000313" key="2">
    <source>
        <dbReference type="Proteomes" id="UP001596977"/>
    </source>
</evidence>
<evidence type="ECO:0000313" key="1">
    <source>
        <dbReference type="EMBL" id="MFD0945833.1"/>
    </source>
</evidence>
<sequence>MSTVASHAFSLNSRPRVASARVGEEGEPILRIGGLMRNPMALVDHAAGEGVFAPAYGPAGGYPGVRAAAPLDYVAAVVRALDPLLCQAFGLGAARPAHAECNYSMVTLPAERLVADQRAPHVDTDTPMQLALLHYLCGPEHGGTGFFRHRATGFERVTPDRLVRYRAARAQDAPPGPGYAAGDSGAFVQTAAVPAAFDRMLVYRSHLLHSGLIAPAAPLSADPRRGRLTANIFLTYAPS</sequence>
<name>A0ABW3H371_9SPHN</name>
<reference evidence="2" key="1">
    <citation type="journal article" date="2019" name="Int. J. Syst. Evol. Microbiol.">
        <title>The Global Catalogue of Microorganisms (GCM) 10K type strain sequencing project: providing services to taxonomists for standard genome sequencing and annotation.</title>
        <authorList>
            <consortium name="The Broad Institute Genomics Platform"/>
            <consortium name="The Broad Institute Genome Sequencing Center for Infectious Disease"/>
            <person name="Wu L."/>
            <person name="Ma J."/>
        </authorList>
    </citation>
    <scope>NUCLEOTIDE SEQUENCE [LARGE SCALE GENOMIC DNA]</scope>
    <source>
        <strain evidence="2">CCUG 62982</strain>
    </source>
</reference>